<name>A0A1R3T858_9ALPH</name>
<keyword evidence="1" id="KW-1133">Transmembrane helix</keyword>
<proteinExistence type="predicted"/>
<evidence type="ECO:0000256" key="1">
    <source>
        <dbReference type="SAM" id="Phobius"/>
    </source>
</evidence>
<keyword evidence="1" id="KW-0472">Membrane</keyword>
<dbReference type="EMBL" id="LT608136">
    <property type="protein sequence ID" value="SCL76910.1"/>
    <property type="molecule type" value="Genomic_DNA"/>
</dbReference>
<feature type="transmembrane region" description="Helical" evidence="1">
    <location>
        <begin position="136"/>
        <end position="158"/>
    </location>
</feature>
<dbReference type="Proteomes" id="UP000280017">
    <property type="component" value="Segment"/>
</dbReference>
<organism evidence="2">
    <name type="scientific">Spheniscid alphaherpesvirus 1</name>
    <dbReference type="NCBI Taxonomy" id="2560777"/>
    <lineage>
        <taxon>Viruses</taxon>
        <taxon>Duplodnaviria</taxon>
        <taxon>Heunggongvirae</taxon>
        <taxon>Peploviricota</taxon>
        <taxon>Herviviricetes</taxon>
        <taxon>Herpesvirales</taxon>
        <taxon>Orthoherpesviridae</taxon>
        <taxon>Alphaherpesvirinae</taxon>
        <taxon>Mardivirus</taxon>
        <taxon>Mardivirus spheniscidalpha1</taxon>
    </lineage>
</organism>
<accession>A0A1R3T858</accession>
<sequence>MGKNSACSLPVKQYAKAKKSNSESIKIVGFSGPVRPNPYGQASDSDEDYTCYDTRQNIGNHENGDYRSIGGNSKRWSKNRHKRWDGSLNNWDGAYLGVSQYDDDNPSSTLVDVTPYTLKSRQKTTIYERVCIRRKYLIHVVLLLLQLMIFTAFTCFWYRTDRYYDVYRGAVDCPCICSENKTTSLP</sequence>
<gene>
    <name evidence="2" type="primary">V1</name>
</gene>
<protein>
    <submittedName>
        <fullName evidence="2">Membrane protein V1</fullName>
    </submittedName>
</protein>
<evidence type="ECO:0000313" key="2">
    <source>
        <dbReference type="EMBL" id="SCL76910.1"/>
    </source>
</evidence>
<keyword evidence="1" id="KW-0812">Transmembrane</keyword>
<reference evidence="2" key="1">
    <citation type="submission" date="2016-08" db="EMBL/GenBank/DDBJ databases">
        <authorList>
            <person name="Seilhamer J.J."/>
        </authorList>
    </citation>
    <scope>NUCLEOTIDE SEQUENCE</scope>
    <source>
        <strain evidence="2">Lib01003</strain>
    </source>
</reference>